<dbReference type="SUPFAM" id="SSF52540">
    <property type="entry name" value="P-loop containing nucleoside triphosphate hydrolases"/>
    <property type="match status" value="1"/>
</dbReference>
<reference evidence="1" key="1">
    <citation type="submission" date="2020-10" db="EMBL/GenBank/DDBJ databases">
        <title>Taxonomic study of unclassified bacteria belonging to the class Ktedonobacteria.</title>
        <authorList>
            <person name="Yabe S."/>
            <person name="Wang C.M."/>
            <person name="Zheng Y."/>
            <person name="Sakai Y."/>
            <person name="Cavaletti L."/>
            <person name="Monciardini P."/>
            <person name="Donadio S."/>
        </authorList>
    </citation>
    <scope>NUCLEOTIDE SEQUENCE</scope>
    <source>
        <strain evidence="1">SOSP1-1</strain>
    </source>
</reference>
<dbReference type="InterPro" id="IPR027417">
    <property type="entry name" value="P-loop_NTPase"/>
</dbReference>
<dbReference type="RefSeq" id="WP_220198267.1">
    <property type="nucleotide sequence ID" value="NZ_BNJF01000004.1"/>
</dbReference>
<comment type="caution">
    <text evidence="1">The sequence shown here is derived from an EMBL/GenBank/DDBJ whole genome shotgun (WGS) entry which is preliminary data.</text>
</comment>
<evidence type="ECO:0000313" key="2">
    <source>
        <dbReference type="Proteomes" id="UP000612362"/>
    </source>
</evidence>
<dbReference type="Proteomes" id="UP000612362">
    <property type="component" value="Unassembled WGS sequence"/>
</dbReference>
<dbReference type="Pfam" id="PF13671">
    <property type="entry name" value="AAA_33"/>
    <property type="match status" value="1"/>
</dbReference>
<dbReference type="EMBL" id="BNJF01000004">
    <property type="protein sequence ID" value="GHO49157.1"/>
    <property type="molecule type" value="Genomic_DNA"/>
</dbReference>
<keyword evidence="2" id="KW-1185">Reference proteome</keyword>
<name>A0A8J3I2Z0_9CHLR</name>
<evidence type="ECO:0000313" key="1">
    <source>
        <dbReference type="EMBL" id="GHO49157.1"/>
    </source>
</evidence>
<protein>
    <recommendedName>
        <fullName evidence="3">ATP-binding protein</fullName>
    </recommendedName>
</protein>
<sequence length="167" mass="19706">MNTLYLMCGAPFSGKTTLAKHIVTRTQSDYISLDDLMRQRGFDLTHPQPGEEWEKTHQLCIQLLHSLMQKGVNIVLDDTNFLKWLRDRFRNVASEHHYQVVIVYLAIPVAELKKRRQQVLATQERNYLVDENFYPVIEQFETPNETENTIIFDMTSHLSDWMDKYLS</sequence>
<gene>
    <name evidence="1" type="ORF">KSX_73200</name>
</gene>
<accession>A0A8J3I2Z0</accession>
<organism evidence="1 2">
    <name type="scientific">Ktedonospora formicarum</name>
    <dbReference type="NCBI Taxonomy" id="2778364"/>
    <lineage>
        <taxon>Bacteria</taxon>
        <taxon>Bacillati</taxon>
        <taxon>Chloroflexota</taxon>
        <taxon>Ktedonobacteria</taxon>
        <taxon>Ktedonobacterales</taxon>
        <taxon>Ktedonobacteraceae</taxon>
        <taxon>Ktedonospora</taxon>
    </lineage>
</organism>
<dbReference type="Gene3D" id="3.40.50.300">
    <property type="entry name" value="P-loop containing nucleotide triphosphate hydrolases"/>
    <property type="match status" value="1"/>
</dbReference>
<proteinExistence type="predicted"/>
<evidence type="ECO:0008006" key="3">
    <source>
        <dbReference type="Google" id="ProtNLM"/>
    </source>
</evidence>
<dbReference type="AlphaFoldDB" id="A0A8J3I2Z0"/>